<protein>
    <recommendedName>
        <fullName evidence="10">Pyruvate decarboxylase</fullName>
    </recommendedName>
</protein>
<dbReference type="Gene3D" id="3.40.50.1220">
    <property type="entry name" value="TPP-binding domain"/>
    <property type="match status" value="1"/>
</dbReference>
<dbReference type="PANTHER" id="PTHR18968:SF13">
    <property type="entry name" value="ACETOLACTATE SYNTHASE CATALYTIC SUBUNIT, MITOCHONDRIAL"/>
    <property type="match status" value="1"/>
</dbReference>
<dbReference type="Gene3D" id="3.40.50.970">
    <property type="match status" value="2"/>
</dbReference>
<dbReference type="EMBL" id="CAUYUJ010015682">
    <property type="protein sequence ID" value="CAK0856915.1"/>
    <property type="molecule type" value="Genomic_DNA"/>
</dbReference>
<dbReference type="InterPro" id="IPR012000">
    <property type="entry name" value="Thiamin_PyroP_enz_cen_dom"/>
</dbReference>
<comment type="similarity">
    <text evidence="1 3">Belongs to the TPP enzyme family.</text>
</comment>
<dbReference type="InterPro" id="IPR011766">
    <property type="entry name" value="TPP_enzyme_TPP-bd"/>
</dbReference>
<keyword evidence="2 3" id="KW-0786">Thiamine pyrophosphate</keyword>
<accession>A0ABN9UFW0</accession>
<dbReference type="SUPFAM" id="SSF52467">
    <property type="entry name" value="DHS-like NAD/FAD-binding domain"/>
    <property type="match status" value="1"/>
</dbReference>
<evidence type="ECO:0008006" key="10">
    <source>
        <dbReference type="Google" id="ProtNLM"/>
    </source>
</evidence>
<evidence type="ECO:0000259" key="5">
    <source>
        <dbReference type="Pfam" id="PF00205"/>
    </source>
</evidence>
<dbReference type="PANTHER" id="PTHR18968">
    <property type="entry name" value="THIAMINE PYROPHOSPHATE ENZYMES"/>
    <property type="match status" value="1"/>
</dbReference>
<evidence type="ECO:0000259" key="6">
    <source>
        <dbReference type="Pfam" id="PF02775"/>
    </source>
</evidence>
<name>A0ABN9UFW0_9DINO</name>
<evidence type="ECO:0000259" key="7">
    <source>
        <dbReference type="Pfam" id="PF02776"/>
    </source>
</evidence>
<dbReference type="Pfam" id="PF02776">
    <property type="entry name" value="TPP_enzyme_N"/>
    <property type="match status" value="1"/>
</dbReference>
<dbReference type="Pfam" id="PF02775">
    <property type="entry name" value="TPP_enzyme_C"/>
    <property type="match status" value="1"/>
</dbReference>
<sequence length="985" mass="105182">MHAGGPCDCLATSIPNLGHLGEAPGDADADSVVPQLAADGPGNPKRRKIKILQKFCKQLSVKCDSISYSVTPDTEDDNGEAKIGFYGDVKHVIAGNAPADLLQKAIDARTFRYAFEAATVAPVGDDSAHGEMVAFNGVCYIRSTRLGTDEYYKTVSGTHMRCPAVGMVSPANAVPHARAATFHGGMTFTSAVNDIFATVKKGCDAPAVAFGGIVQFHKLVGEDIFKHKEKYYPFPPSVLFDKRCVVFGMVGDMDDAEKKGVKNLDRVLYKGASGTAGAGAATDLTLHAHVAVLHPACTARTAQEVRPEDVTDCYHLDFSSIVGHFELELWAIQSSLEEHPTVQGPTAIGQSLGTPVSPLRCNCSEWICNALADAGVTHVFGGHGGALAPLVNAVVRHPRLEWVVVRNEANASLMAAAYGKLTGKLGCCIATSGPGATNLTTGLFDAMLDQVAMIALTGLKPRAGMGYSEFQDFQQSRMFAAGGLPLSADVASPEALPPMLRDAVAKALTMRTCVHLGVPVDVQEAECPVPVKKFCAAGARSNISFPETHQFVLDNVATEIKLAAKRGHGRVLIAVGHRCVEAGAHILKLAERIHAPILTRLDAKGCCDESHPLVLGVSGVHGKPGLESAALLIETSELVLSFGNHDDTIVLCNRAGLQIRPMIQQFECDAACVLANARFHALHTVVGDTAWAIDKLLERLDAIEPEPSLGSVEEWKLELDKSGLDTEAPMHPPGRSVTVPRTKRRPSRTTSEMLWEEMREGHWKKLKDDEDWAKFGRYEVVYKGDFKHCHPAAVLQEMSQHLGPNDVLSVDTGDVTLWAGLCAVLTQGQRTLSSERMGTMGYGLCAGIVASLIRGDTGRSVVVAGDGGIQMTINELGTVKQLFANSQTKHKLLVIVFDNERLSRVYFGFDGAMGCELGPSPDFVGVAKACGGDGATLSSPHELKRAMELAFASEGLFLLHVLVDPSVKADMATFKDKSTNMANSG</sequence>
<evidence type="ECO:0000313" key="9">
    <source>
        <dbReference type="Proteomes" id="UP001189429"/>
    </source>
</evidence>
<feature type="domain" description="Thiamine pyrophosphate enzyme N-terminal TPP-binding" evidence="7">
    <location>
        <begin position="363"/>
        <end position="476"/>
    </location>
</feature>
<feature type="domain" description="Thiamine pyrophosphate enzyme TPP-binding" evidence="6">
    <location>
        <begin position="811"/>
        <end position="961"/>
    </location>
</feature>
<comment type="caution">
    <text evidence="8">The sequence shown here is derived from an EMBL/GenBank/DDBJ whole genome shotgun (WGS) entry which is preliminary data.</text>
</comment>
<dbReference type="InterPro" id="IPR012001">
    <property type="entry name" value="Thiamin_PyroP_enz_TPP-bd_dom"/>
</dbReference>
<dbReference type="Pfam" id="PF00205">
    <property type="entry name" value="TPP_enzyme_M"/>
    <property type="match status" value="1"/>
</dbReference>
<organism evidence="8 9">
    <name type="scientific">Prorocentrum cordatum</name>
    <dbReference type="NCBI Taxonomy" id="2364126"/>
    <lineage>
        <taxon>Eukaryota</taxon>
        <taxon>Sar</taxon>
        <taxon>Alveolata</taxon>
        <taxon>Dinophyceae</taxon>
        <taxon>Prorocentrales</taxon>
        <taxon>Prorocentraceae</taxon>
        <taxon>Prorocentrum</taxon>
    </lineage>
</organism>
<feature type="region of interest" description="Disordered" evidence="4">
    <location>
        <begin position="724"/>
        <end position="751"/>
    </location>
</feature>
<evidence type="ECO:0000256" key="4">
    <source>
        <dbReference type="SAM" id="MobiDB-lite"/>
    </source>
</evidence>
<dbReference type="InterPro" id="IPR029061">
    <property type="entry name" value="THDP-binding"/>
</dbReference>
<dbReference type="SUPFAM" id="SSF52518">
    <property type="entry name" value="Thiamin diphosphate-binding fold (THDP-binding)"/>
    <property type="match status" value="2"/>
</dbReference>
<dbReference type="Proteomes" id="UP001189429">
    <property type="component" value="Unassembled WGS sequence"/>
</dbReference>
<keyword evidence="9" id="KW-1185">Reference proteome</keyword>
<reference evidence="8" key="1">
    <citation type="submission" date="2023-10" db="EMBL/GenBank/DDBJ databases">
        <authorList>
            <person name="Chen Y."/>
            <person name="Shah S."/>
            <person name="Dougan E. K."/>
            <person name="Thang M."/>
            <person name="Chan C."/>
        </authorList>
    </citation>
    <scope>NUCLEOTIDE SEQUENCE [LARGE SCALE GENOMIC DNA]</scope>
</reference>
<evidence type="ECO:0000256" key="3">
    <source>
        <dbReference type="RuleBase" id="RU362132"/>
    </source>
</evidence>
<evidence type="ECO:0000256" key="1">
    <source>
        <dbReference type="ARBA" id="ARBA00007812"/>
    </source>
</evidence>
<dbReference type="InterPro" id="IPR029035">
    <property type="entry name" value="DHS-like_NAD/FAD-binding_dom"/>
</dbReference>
<proteinExistence type="inferred from homology"/>
<dbReference type="InterPro" id="IPR045229">
    <property type="entry name" value="TPP_enz"/>
</dbReference>
<feature type="domain" description="Thiamine pyrophosphate enzyme central" evidence="5">
    <location>
        <begin position="570"/>
        <end position="674"/>
    </location>
</feature>
<evidence type="ECO:0000313" key="8">
    <source>
        <dbReference type="EMBL" id="CAK0856915.1"/>
    </source>
</evidence>
<gene>
    <name evidence="8" type="ORF">PCOR1329_LOCUS47168</name>
</gene>
<evidence type="ECO:0000256" key="2">
    <source>
        <dbReference type="ARBA" id="ARBA00023052"/>
    </source>
</evidence>